<keyword evidence="3" id="KW-1185">Reference proteome</keyword>
<feature type="compositionally biased region" description="Polar residues" evidence="1">
    <location>
        <begin position="312"/>
        <end position="321"/>
    </location>
</feature>
<protein>
    <submittedName>
        <fullName evidence="2">Uncharacterized protein</fullName>
    </submittedName>
</protein>
<dbReference type="EMBL" id="ML995907">
    <property type="protein sequence ID" value="KAF2764879.1"/>
    <property type="molecule type" value="Genomic_DNA"/>
</dbReference>
<reference evidence="2" key="1">
    <citation type="journal article" date="2020" name="Stud. Mycol.">
        <title>101 Dothideomycetes genomes: a test case for predicting lifestyles and emergence of pathogens.</title>
        <authorList>
            <person name="Haridas S."/>
            <person name="Albert R."/>
            <person name="Binder M."/>
            <person name="Bloem J."/>
            <person name="Labutti K."/>
            <person name="Salamov A."/>
            <person name="Andreopoulos B."/>
            <person name="Baker S."/>
            <person name="Barry K."/>
            <person name="Bills G."/>
            <person name="Bluhm B."/>
            <person name="Cannon C."/>
            <person name="Castanera R."/>
            <person name="Culley D."/>
            <person name="Daum C."/>
            <person name="Ezra D."/>
            <person name="Gonzalez J."/>
            <person name="Henrissat B."/>
            <person name="Kuo A."/>
            <person name="Liang C."/>
            <person name="Lipzen A."/>
            <person name="Lutzoni F."/>
            <person name="Magnuson J."/>
            <person name="Mondo S."/>
            <person name="Nolan M."/>
            <person name="Ohm R."/>
            <person name="Pangilinan J."/>
            <person name="Park H.-J."/>
            <person name="Ramirez L."/>
            <person name="Alfaro M."/>
            <person name="Sun H."/>
            <person name="Tritt A."/>
            <person name="Yoshinaga Y."/>
            <person name="Zwiers L.-H."/>
            <person name="Turgeon B."/>
            <person name="Goodwin S."/>
            <person name="Spatafora J."/>
            <person name="Crous P."/>
            <person name="Grigoriev I."/>
        </authorList>
    </citation>
    <scope>NUCLEOTIDE SEQUENCE</scope>
    <source>
        <strain evidence="2">CBS 116005</strain>
    </source>
</reference>
<accession>A0A6G1KX87</accession>
<evidence type="ECO:0000256" key="1">
    <source>
        <dbReference type="SAM" id="MobiDB-lite"/>
    </source>
</evidence>
<sequence length="374" mass="40953">MFDPVCLQKPEPHQRDSRERRSVRSQQAALSVLELNASAAGPGGKFQRIFLACEHTVLQTKTPSCSLRCNVLSSSSLMLRRIARFLISESWHRAFVSSTGKMNAGTLQRMDEHMQRLEDLFQAMSVGFAPEWSSESKTNLRKRFVAYLLSSPEEQKTELTRLTLCFHAPDMARLNALAKDHYGKFHASRKSGDPKPFGEYISKLAKKFVDEALEGCGEGPNVGIGEFPSFGSTGPDAKAAEGEKRGGKMAGGKKPEGKKPEGKTKGEQHLTATDPKSSPEAENVRQPTELTPPSPANLPGITTTDIEADAVNSKTHIQLSSPDKDDIGTTEDKPPPFDGNQLRRVPGHQDLKTTVQAELDALSLRGEDVGMELE</sequence>
<evidence type="ECO:0000313" key="3">
    <source>
        <dbReference type="Proteomes" id="UP000799436"/>
    </source>
</evidence>
<dbReference type="Proteomes" id="UP000799436">
    <property type="component" value="Unassembled WGS sequence"/>
</dbReference>
<dbReference type="AlphaFoldDB" id="A0A6G1KX87"/>
<feature type="compositionally biased region" description="Basic and acidic residues" evidence="1">
    <location>
        <begin position="10"/>
        <end position="22"/>
    </location>
</feature>
<evidence type="ECO:0000313" key="2">
    <source>
        <dbReference type="EMBL" id="KAF2764879.1"/>
    </source>
</evidence>
<feature type="region of interest" description="Disordered" evidence="1">
    <location>
        <begin position="220"/>
        <end position="352"/>
    </location>
</feature>
<feature type="region of interest" description="Disordered" evidence="1">
    <location>
        <begin position="1"/>
        <end position="23"/>
    </location>
</feature>
<feature type="compositionally biased region" description="Basic and acidic residues" evidence="1">
    <location>
        <begin position="322"/>
        <end position="335"/>
    </location>
</feature>
<feature type="compositionally biased region" description="Basic and acidic residues" evidence="1">
    <location>
        <begin position="253"/>
        <end position="268"/>
    </location>
</feature>
<proteinExistence type="predicted"/>
<gene>
    <name evidence="2" type="ORF">EJ03DRAFT_339489</name>
</gene>
<organism evidence="2 3">
    <name type="scientific">Teratosphaeria nubilosa</name>
    <dbReference type="NCBI Taxonomy" id="161662"/>
    <lineage>
        <taxon>Eukaryota</taxon>
        <taxon>Fungi</taxon>
        <taxon>Dikarya</taxon>
        <taxon>Ascomycota</taxon>
        <taxon>Pezizomycotina</taxon>
        <taxon>Dothideomycetes</taxon>
        <taxon>Dothideomycetidae</taxon>
        <taxon>Mycosphaerellales</taxon>
        <taxon>Teratosphaeriaceae</taxon>
        <taxon>Teratosphaeria</taxon>
    </lineage>
</organism>
<name>A0A6G1KX87_9PEZI</name>